<gene>
    <name evidence="1" type="ORF">CHARACLAT_023003</name>
</gene>
<keyword evidence="2" id="KW-1185">Reference proteome</keyword>
<name>A0ABU7EC43_9TELE</name>
<sequence>MQTAMLHQHPSSPSATFTLFFIGPSDDSEVVFLWTSCLKLLLTIWATRSPAASDPGSVRLQAGFFHFPV</sequence>
<organism evidence="1 2">
    <name type="scientific">Characodon lateralis</name>
    <dbReference type="NCBI Taxonomy" id="208331"/>
    <lineage>
        <taxon>Eukaryota</taxon>
        <taxon>Metazoa</taxon>
        <taxon>Chordata</taxon>
        <taxon>Craniata</taxon>
        <taxon>Vertebrata</taxon>
        <taxon>Euteleostomi</taxon>
        <taxon>Actinopterygii</taxon>
        <taxon>Neopterygii</taxon>
        <taxon>Teleostei</taxon>
        <taxon>Neoteleostei</taxon>
        <taxon>Acanthomorphata</taxon>
        <taxon>Ovalentaria</taxon>
        <taxon>Atherinomorphae</taxon>
        <taxon>Cyprinodontiformes</taxon>
        <taxon>Goodeidae</taxon>
        <taxon>Characodon</taxon>
    </lineage>
</organism>
<dbReference type="Proteomes" id="UP001352852">
    <property type="component" value="Unassembled WGS sequence"/>
</dbReference>
<proteinExistence type="predicted"/>
<evidence type="ECO:0000313" key="2">
    <source>
        <dbReference type="Proteomes" id="UP001352852"/>
    </source>
</evidence>
<reference evidence="1 2" key="1">
    <citation type="submission" date="2021-06" db="EMBL/GenBank/DDBJ databases">
        <authorList>
            <person name="Palmer J.M."/>
        </authorList>
    </citation>
    <scope>NUCLEOTIDE SEQUENCE [LARGE SCALE GENOMIC DNA]</scope>
    <source>
        <strain evidence="1 2">CL_MEX2019</strain>
        <tissue evidence="1">Muscle</tissue>
    </source>
</reference>
<protein>
    <submittedName>
        <fullName evidence="1">Uncharacterized protein</fullName>
    </submittedName>
</protein>
<dbReference type="EMBL" id="JAHUTJ010051579">
    <property type="protein sequence ID" value="MED6284841.1"/>
    <property type="molecule type" value="Genomic_DNA"/>
</dbReference>
<comment type="caution">
    <text evidence="1">The sequence shown here is derived from an EMBL/GenBank/DDBJ whole genome shotgun (WGS) entry which is preliminary data.</text>
</comment>
<evidence type="ECO:0000313" key="1">
    <source>
        <dbReference type="EMBL" id="MED6284841.1"/>
    </source>
</evidence>
<accession>A0ABU7EC43</accession>